<evidence type="ECO:0000313" key="2">
    <source>
        <dbReference type="EMBL" id="CAL1529287.1"/>
    </source>
</evidence>
<dbReference type="EMBL" id="CAXITT010000046">
    <property type="protein sequence ID" value="CAL1529287.1"/>
    <property type="molecule type" value="Genomic_DNA"/>
</dbReference>
<dbReference type="Proteomes" id="UP001497497">
    <property type="component" value="Unassembled WGS sequence"/>
</dbReference>
<gene>
    <name evidence="2" type="ORF">GSLYS_00003442001</name>
</gene>
<dbReference type="Gene3D" id="3.90.228.10">
    <property type="match status" value="1"/>
</dbReference>
<dbReference type="SUPFAM" id="SSF57850">
    <property type="entry name" value="RING/U-box"/>
    <property type="match status" value="1"/>
</dbReference>
<keyword evidence="3" id="KW-1185">Reference proteome</keyword>
<dbReference type="PROSITE" id="PS51059">
    <property type="entry name" value="PARP_CATALYTIC"/>
    <property type="match status" value="1"/>
</dbReference>
<dbReference type="InterPro" id="IPR012317">
    <property type="entry name" value="Poly(ADP-ribose)pol_cat_dom"/>
</dbReference>
<name>A0AAV2H6H0_LYMST</name>
<evidence type="ECO:0000259" key="1">
    <source>
        <dbReference type="PROSITE" id="PS51059"/>
    </source>
</evidence>
<feature type="domain" description="PARP catalytic" evidence="1">
    <location>
        <begin position="117"/>
        <end position="175"/>
    </location>
</feature>
<dbReference type="GO" id="GO:0003950">
    <property type="term" value="F:NAD+ poly-ADP-ribosyltransferase activity"/>
    <property type="evidence" value="ECO:0007669"/>
    <property type="project" value="InterPro"/>
</dbReference>
<organism evidence="2 3">
    <name type="scientific">Lymnaea stagnalis</name>
    <name type="common">Great pond snail</name>
    <name type="synonym">Helix stagnalis</name>
    <dbReference type="NCBI Taxonomy" id="6523"/>
    <lineage>
        <taxon>Eukaryota</taxon>
        <taxon>Metazoa</taxon>
        <taxon>Spiralia</taxon>
        <taxon>Lophotrochozoa</taxon>
        <taxon>Mollusca</taxon>
        <taxon>Gastropoda</taxon>
        <taxon>Heterobranchia</taxon>
        <taxon>Euthyneura</taxon>
        <taxon>Panpulmonata</taxon>
        <taxon>Hygrophila</taxon>
        <taxon>Lymnaeoidea</taxon>
        <taxon>Lymnaeidae</taxon>
        <taxon>Lymnaea</taxon>
    </lineage>
</organism>
<dbReference type="AlphaFoldDB" id="A0AAV2H6H0"/>
<accession>A0AAV2H6H0</accession>
<protein>
    <recommendedName>
        <fullName evidence="1">PARP catalytic domain-containing protein</fullName>
    </recommendedName>
</protein>
<sequence>MGLLCVAKSCQEQLFLTSLELTVDAFVLGLLRKNIQQKEMEASSNVIKNMEGLVSCPSCKYSGLMENEQHEFVCGNNNCTVRCCRYCKSKWTNKDDHLGCYLLSSVGTECFNDIKDSPLNWEKTDMSSNDFQVKIDPTSLEGLGWNEYFQKTNPKMRIVAIWRIQNRRLWERYVV</sequence>
<comment type="caution">
    <text evidence="2">The sequence shown here is derived from an EMBL/GenBank/DDBJ whole genome shotgun (WGS) entry which is preliminary data.</text>
</comment>
<proteinExistence type="predicted"/>
<evidence type="ECO:0000313" key="3">
    <source>
        <dbReference type="Proteomes" id="UP001497497"/>
    </source>
</evidence>
<reference evidence="2 3" key="1">
    <citation type="submission" date="2024-04" db="EMBL/GenBank/DDBJ databases">
        <authorList>
            <consortium name="Genoscope - CEA"/>
            <person name="William W."/>
        </authorList>
    </citation>
    <scope>NUCLEOTIDE SEQUENCE [LARGE SCALE GENOMIC DNA]</scope>
</reference>